<comment type="caution">
    <text evidence="9">The sequence shown here is derived from an EMBL/GenBank/DDBJ whole genome shotgun (WGS) entry which is preliminary data.</text>
</comment>
<evidence type="ECO:0000256" key="8">
    <source>
        <dbReference type="ARBA" id="ARBA00023242"/>
    </source>
</evidence>
<dbReference type="Gene3D" id="1.10.10.140">
    <property type="entry name" value="Cytochrome c oxidase, subunit VIb"/>
    <property type="match status" value="1"/>
</dbReference>
<evidence type="ECO:0000256" key="5">
    <source>
        <dbReference type="ARBA" id="ARBA00022490"/>
    </source>
</evidence>
<keyword evidence="10" id="KW-1185">Reference proteome</keyword>
<reference evidence="9 10" key="1">
    <citation type="journal article" date="2019" name="PLoS ONE">
        <title>Comparative genome analysis indicates high evolutionary potential of pathogenicity genes in Colletotrichum tanaceti.</title>
        <authorList>
            <person name="Lelwala R.V."/>
            <person name="Korhonen P.K."/>
            <person name="Young N.D."/>
            <person name="Scott J.B."/>
            <person name="Ades P.A."/>
            <person name="Gasser R.B."/>
            <person name="Taylor P.W.J."/>
        </authorList>
    </citation>
    <scope>NUCLEOTIDE SEQUENCE [LARGE SCALE GENOMIC DNA]</scope>
    <source>
        <strain evidence="9">BRIP57314</strain>
    </source>
</reference>
<evidence type="ECO:0000256" key="2">
    <source>
        <dbReference type="ARBA" id="ARBA00004496"/>
    </source>
</evidence>
<keyword evidence="6" id="KW-0496">Mitochondrion</keyword>
<dbReference type="FunFam" id="1.10.10.140:FF:000003">
    <property type="entry name" value="Cytochrome c oxidase assembly factor 6"/>
    <property type="match status" value="1"/>
</dbReference>
<keyword evidence="5" id="KW-0963">Cytoplasm</keyword>
<accession>A0A4U6X6E7</accession>
<evidence type="ECO:0000256" key="3">
    <source>
        <dbReference type="ARBA" id="ARBA00004569"/>
    </source>
</evidence>
<name>A0A4U6X6E7_9PEZI</name>
<organism evidence="9 10">
    <name type="scientific">Colletotrichum tanaceti</name>
    <dbReference type="NCBI Taxonomy" id="1306861"/>
    <lineage>
        <taxon>Eukaryota</taxon>
        <taxon>Fungi</taxon>
        <taxon>Dikarya</taxon>
        <taxon>Ascomycota</taxon>
        <taxon>Pezizomycotina</taxon>
        <taxon>Sordariomycetes</taxon>
        <taxon>Hypocreomycetidae</taxon>
        <taxon>Glomerellales</taxon>
        <taxon>Glomerellaceae</taxon>
        <taxon>Colletotrichum</taxon>
        <taxon>Colletotrichum destructivum species complex</taxon>
    </lineage>
</organism>
<dbReference type="EMBL" id="PJEX01000644">
    <property type="protein sequence ID" value="TKW48997.1"/>
    <property type="molecule type" value="Genomic_DNA"/>
</dbReference>
<keyword evidence="7" id="KW-1015">Disulfide bond</keyword>
<dbReference type="Pfam" id="PF02297">
    <property type="entry name" value="COX6B"/>
    <property type="match status" value="1"/>
</dbReference>
<keyword evidence="8" id="KW-0539">Nucleus</keyword>
<dbReference type="SUPFAM" id="SSF47694">
    <property type="entry name" value="Cytochrome c oxidase subunit h"/>
    <property type="match status" value="1"/>
</dbReference>
<dbReference type="InterPro" id="IPR036549">
    <property type="entry name" value="CX6/COA6-like_sf"/>
</dbReference>
<protein>
    <submittedName>
        <fullName evidence="9">Cytochrome c oxidase subunit 6B-like protein new16</fullName>
    </submittedName>
</protein>
<evidence type="ECO:0000256" key="7">
    <source>
        <dbReference type="ARBA" id="ARBA00023157"/>
    </source>
</evidence>
<dbReference type="GO" id="GO:0005758">
    <property type="term" value="C:mitochondrial intermembrane space"/>
    <property type="evidence" value="ECO:0007669"/>
    <property type="project" value="UniProtKB-SubCell"/>
</dbReference>
<comment type="subcellular location">
    <subcellularLocation>
        <location evidence="2">Cytoplasm</location>
    </subcellularLocation>
    <subcellularLocation>
        <location evidence="3">Mitochondrion intermembrane space</location>
    </subcellularLocation>
    <subcellularLocation>
        <location evidence="1">Nucleus</location>
    </subcellularLocation>
</comment>
<dbReference type="Proteomes" id="UP000310108">
    <property type="component" value="Unassembled WGS sequence"/>
</dbReference>
<evidence type="ECO:0000256" key="6">
    <source>
        <dbReference type="ARBA" id="ARBA00023128"/>
    </source>
</evidence>
<dbReference type="GO" id="GO:0033617">
    <property type="term" value="P:mitochondrial respiratory chain complex IV assembly"/>
    <property type="evidence" value="ECO:0007669"/>
    <property type="project" value="TreeGrafter"/>
</dbReference>
<dbReference type="GO" id="GO:0005634">
    <property type="term" value="C:nucleus"/>
    <property type="evidence" value="ECO:0007669"/>
    <property type="project" value="UniProtKB-SubCell"/>
</dbReference>
<dbReference type="OrthoDB" id="5545577at2759"/>
<evidence type="ECO:0000256" key="1">
    <source>
        <dbReference type="ARBA" id="ARBA00004123"/>
    </source>
</evidence>
<evidence type="ECO:0000256" key="4">
    <source>
        <dbReference type="ARBA" id="ARBA00006425"/>
    </source>
</evidence>
<dbReference type="PANTHER" id="PTHR47677:SF1">
    <property type="entry name" value="CYTOCHROME C OXIDASE ASSEMBLY FACTOR 6"/>
    <property type="match status" value="1"/>
</dbReference>
<gene>
    <name evidence="9" type="primary">new16</name>
    <name evidence="9" type="ORF">CTA1_12500</name>
</gene>
<dbReference type="STRING" id="1306861.A0A4U6X6E7"/>
<proteinExistence type="inferred from homology"/>
<dbReference type="InterPro" id="IPR048280">
    <property type="entry name" value="COX6B-like"/>
</dbReference>
<dbReference type="InterPro" id="IPR048281">
    <property type="entry name" value="COA6_fun"/>
</dbReference>
<dbReference type="AlphaFoldDB" id="A0A4U6X6E7"/>
<sequence>MIVHRLMVLPARTWDFWGRIFNTPARSSLSNIIPPITTTTATLLRRRLLPFHPPRSQSIWSGNYRATFHPTTQTHAHHTMGLFSSFQSEETRRAEEVRTGARAPDRSERRKCWDARDAYFGCLDRNTIVDALKDDTKARKACPTENADFERDCAAAWVKYFKQWRVADIQKKQRIAQLEAENAVKMDVTTSFADHAAAPAKGAATSKADLQDMLAARRK</sequence>
<dbReference type="PANTHER" id="PTHR47677">
    <property type="entry name" value="CYTOCHROME C OXIDASE ASSEMBLY FACTOR 6"/>
    <property type="match status" value="1"/>
</dbReference>
<evidence type="ECO:0000313" key="9">
    <source>
        <dbReference type="EMBL" id="TKW48997.1"/>
    </source>
</evidence>
<evidence type="ECO:0000313" key="10">
    <source>
        <dbReference type="Proteomes" id="UP000310108"/>
    </source>
</evidence>
<comment type="similarity">
    <text evidence="4">Belongs to the cytochrome c oxidase subunit 6B family.</text>
</comment>